<dbReference type="GO" id="GO:0071555">
    <property type="term" value="P:cell wall organization"/>
    <property type="evidence" value="ECO:0007669"/>
    <property type="project" value="UniProtKB-KW"/>
</dbReference>
<dbReference type="GO" id="GO:0016760">
    <property type="term" value="F:cellulose synthase (UDP-forming) activity"/>
    <property type="evidence" value="ECO:0007669"/>
    <property type="project" value="InterPro"/>
</dbReference>
<reference evidence="9" key="1">
    <citation type="submission" date="2023-04" db="EMBL/GenBank/DDBJ databases">
        <authorList>
            <person name="Vijverberg K."/>
            <person name="Xiong W."/>
            <person name="Schranz E."/>
        </authorList>
    </citation>
    <scope>NUCLEOTIDE SEQUENCE</scope>
</reference>
<dbReference type="InterPro" id="IPR005150">
    <property type="entry name" value="Cellulose_synth"/>
</dbReference>
<evidence type="ECO:0000256" key="4">
    <source>
        <dbReference type="ARBA" id="ARBA00022692"/>
    </source>
</evidence>
<keyword evidence="3" id="KW-0808">Transferase</keyword>
<keyword evidence="7" id="KW-0961">Cell wall biogenesis/degradation</keyword>
<feature type="binding site" evidence="8">
    <location>
        <position position="186"/>
    </location>
    <ligand>
        <name>UDP-alpha-D-glucose</name>
        <dbReference type="ChEBI" id="CHEBI:58885"/>
    </ligand>
</feature>
<name>A0AA36EIB3_LACSI</name>
<dbReference type="GO" id="GO:0030244">
    <property type="term" value="P:cellulose biosynthetic process"/>
    <property type="evidence" value="ECO:0007669"/>
    <property type="project" value="InterPro"/>
</dbReference>
<organism evidence="9 10">
    <name type="scientific">Lactuca saligna</name>
    <name type="common">Willowleaf lettuce</name>
    <dbReference type="NCBI Taxonomy" id="75948"/>
    <lineage>
        <taxon>Eukaryota</taxon>
        <taxon>Viridiplantae</taxon>
        <taxon>Streptophyta</taxon>
        <taxon>Embryophyta</taxon>
        <taxon>Tracheophyta</taxon>
        <taxon>Spermatophyta</taxon>
        <taxon>Magnoliopsida</taxon>
        <taxon>eudicotyledons</taxon>
        <taxon>Gunneridae</taxon>
        <taxon>Pentapetalae</taxon>
        <taxon>asterids</taxon>
        <taxon>campanulids</taxon>
        <taxon>Asterales</taxon>
        <taxon>Asteraceae</taxon>
        <taxon>Cichorioideae</taxon>
        <taxon>Cichorieae</taxon>
        <taxon>Lactucinae</taxon>
        <taxon>Lactuca</taxon>
    </lineage>
</organism>
<evidence type="ECO:0000256" key="5">
    <source>
        <dbReference type="ARBA" id="ARBA00022989"/>
    </source>
</evidence>
<keyword evidence="6" id="KW-0472">Membrane</keyword>
<evidence type="ECO:0000256" key="2">
    <source>
        <dbReference type="ARBA" id="ARBA00022676"/>
    </source>
</evidence>
<feature type="binding site" evidence="8">
    <location>
        <position position="216"/>
    </location>
    <ligand>
        <name>UDP-alpha-D-glucose</name>
        <dbReference type="ChEBI" id="CHEBI:58885"/>
    </ligand>
</feature>
<keyword evidence="5" id="KW-1133">Transmembrane helix</keyword>
<dbReference type="PANTHER" id="PTHR13301">
    <property type="entry name" value="X-BOX TRANSCRIPTION FACTOR-RELATED"/>
    <property type="match status" value="1"/>
</dbReference>
<dbReference type="GO" id="GO:0016020">
    <property type="term" value="C:membrane"/>
    <property type="evidence" value="ECO:0007669"/>
    <property type="project" value="InterPro"/>
</dbReference>
<dbReference type="GO" id="GO:0012505">
    <property type="term" value="C:endomembrane system"/>
    <property type="evidence" value="ECO:0007669"/>
    <property type="project" value="UniProtKB-SubCell"/>
</dbReference>
<dbReference type="Pfam" id="PF03552">
    <property type="entry name" value="Cellulose_synt"/>
    <property type="match status" value="1"/>
</dbReference>
<sequence>MNKEERIGDRRKVSTSSQVTATVTEIKPSLDKVQKKLSPSVINADTTRLTSQLTAISPKSDTGSSLLNYTTHTLTAPLCTDYLKQRRSCSILNQVIVDDEHLILAVKPDEKIPCKVLLDDANDGANYRKGAPTKFVGGDPMTKHSREIRHLTENAIIKAENTKEGQVEPSELATVDFLVSTIGLFKDLPLITTNMVLSILTVDYPKNLVSCYVSHDGAVTLSLESLVIITESVRKWVTFCIRISIEPSAPDFYFSQKID</sequence>
<keyword evidence="2" id="KW-0328">Glycosyltransferase</keyword>
<dbReference type="EMBL" id="OX465084">
    <property type="protein sequence ID" value="CAI9297283.1"/>
    <property type="molecule type" value="Genomic_DNA"/>
</dbReference>
<gene>
    <name evidence="9" type="ORF">LSALG_LOCUS36108</name>
</gene>
<keyword evidence="4" id="KW-0812">Transmembrane</keyword>
<proteinExistence type="predicted"/>
<keyword evidence="10" id="KW-1185">Reference proteome</keyword>
<comment type="subcellular location">
    <subcellularLocation>
        <location evidence="1">Endomembrane system</location>
    </subcellularLocation>
</comment>
<evidence type="ECO:0000256" key="8">
    <source>
        <dbReference type="PIRSR" id="PIRSR605150-2"/>
    </source>
</evidence>
<accession>A0AA36EIB3</accession>
<evidence type="ECO:0000313" key="9">
    <source>
        <dbReference type="EMBL" id="CAI9297283.1"/>
    </source>
</evidence>
<evidence type="ECO:0000256" key="1">
    <source>
        <dbReference type="ARBA" id="ARBA00004308"/>
    </source>
</evidence>
<dbReference type="Proteomes" id="UP001177003">
    <property type="component" value="Chromosome 8"/>
</dbReference>
<evidence type="ECO:0000313" key="10">
    <source>
        <dbReference type="Proteomes" id="UP001177003"/>
    </source>
</evidence>
<evidence type="ECO:0000256" key="6">
    <source>
        <dbReference type="ARBA" id="ARBA00023136"/>
    </source>
</evidence>
<evidence type="ECO:0000256" key="3">
    <source>
        <dbReference type="ARBA" id="ARBA00022679"/>
    </source>
</evidence>
<feature type="binding site" evidence="8">
    <location>
        <position position="180"/>
    </location>
    <ligand>
        <name>UDP-alpha-D-glucose</name>
        <dbReference type="ChEBI" id="CHEBI:58885"/>
    </ligand>
</feature>
<protein>
    <submittedName>
        <fullName evidence="9">Uncharacterized protein</fullName>
    </submittedName>
</protein>
<evidence type="ECO:0000256" key="7">
    <source>
        <dbReference type="ARBA" id="ARBA00023316"/>
    </source>
</evidence>
<dbReference type="AlphaFoldDB" id="A0AA36EIB3"/>